<dbReference type="InterPro" id="IPR009522">
    <property type="entry name" value="Capsid_Phlebovir/Tenuivir"/>
</dbReference>
<evidence type="ECO:0000313" key="11">
    <source>
        <dbReference type="EMBL" id="AYV61046.1"/>
    </source>
</evidence>
<dbReference type="GO" id="GO:0019013">
    <property type="term" value="C:viral nucleocapsid"/>
    <property type="evidence" value="ECO:0007669"/>
    <property type="project" value="UniProtKB-KW"/>
</dbReference>
<evidence type="ECO:0000256" key="2">
    <source>
        <dbReference type="ARBA" id="ARBA00004328"/>
    </source>
</evidence>
<evidence type="ECO:0000256" key="9">
    <source>
        <dbReference type="ARBA" id="ARBA00033344"/>
    </source>
</evidence>
<protein>
    <recommendedName>
        <fullName evidence="3">Nucleoprotein</fullName>
    </recommendedName>
    <alternativeName>
        <fullName evidence="9">Nucleocapsid protein</fullName>
    </alternativeName>
</protein>
<evidence type="ECO:0000256" key="6">
    <source>
        <dbReference type="ARBA" id="ARBA00022884"/>
    </source>
</evidence>
<keyword evidence="6" id="KW-0694">RNA-binding</keyword>
<evidence type="ECO:0000256" key="8">
    <source>
        <dbReference type="ARBA" id="ARBA00023200"/>
    </source>
</evidence>
<evidence type="ECO:0000256" key="10">
    <source>
        <dbReference type="SAM" id="MobiDB-lite"/>
    </source>
</evidence>
<organism evidence="11">
    <name type="scientific">Lihan tick virus</name>
    <dbReference type="NCBI Taxonomy" id="1608056"/>
    <lineage>
        <taxon>Viruses</taxon>
        <taxon>Riboviria</taxon>
        <taxon>Orthornavirae</taxon>
        <taxon>Negarnaviricota</taxon>
        <taxon>Polyploviricotina</taxon>
        <taxon>Bunyaviricetes</taxon>
        <taxon>Hareavirales</taxon>
        <taxon>Phenuiviridae</taxon>
        <taxon>Uukuvirus</taxon>
        <taxon>Uukuvirus lihanense</taxon>
    </lineage>
</organism>
<evidence type="ECO:0000256" key="3">
    <source>
        <dbReference type="ARBA" id="ARBA00014389"/>
    </source>
</evidence>
<comment type="subcellular location">
    <subcellularLocation>
        <location evidence="1">Host cytoplasm</location>
    </subcellularLocation>
    <subcellularLocation>
        <location evidence="2">Virion</location>
    </subcellularLocation>
</comment>
<feature type="region of interest" description="Disordered" evidence="10">
    <location>
        <begin position="1"/>
        <end position="196"/>
    </location>
</feature>
<dbReference type="Pfam" id="PF05733">
    <property type="entry name" value="Tenui_N"/>
    <property type="match status" value="1"/>
</dbReference>
<name>A0A3G4YJI9_9VIRU</name>
<feature type="compositionally biased region" description="Gly residues" evidence="10">
    <location>
        <begin position="158"/>
        <end position="179"/>
    </location>
</feature>
<dbReference type="EMBL" id="MN599997">
    <property type="protein sequence ID" value="QGW51121.1"/>
    <property type="molecule type" value="Viral_cRNA"/>
</dbReference>
<feature type="compositionally biased region" description="Basic residues" evidence="10">
    <location>
        <begin position="48"/>
        <end position="64"/>
    </location>
</feature>
<evidence type="ECO:0000256" key="1">
    <source>
        <dbReference type="ARBA" id="ARBA00004192"/>
    </source>
</evidence>
<accession>A0A3G4YJI9</accession>
<reference evidence="11" key="1">
    <citation type="journal article" date="2018" name="Sci. Rep.">
        <title>Viral diversity of Rhipicephalus microplus parasitizing cattle in southern Brazil.</title>
        <authorList>
            <person name="Souza W.M."/>
            <person name="Fumagalli M.J."/>
            <person name="Torres Carrasco A.O."/>
            <person name="Romeiro M.F."/>
            <person name="Modha S."/>
            <person name="Seki M.C."/>
            <person name="Gheller J.M."/>
            <person name="Daffre S."/>
            <person name="Nunes M.R."/>
            <person name="Murcia P.R."/>
            <person name="Acrani G.O."/>
            <person name="Figueiredo L.T."/>
        </authorList>
    </citation>
    <scope>NUCLEOTIDE SEQUENCE</scope>
    <source>
        <strain evidence="11">LTV_S_100</strain>
    </source>
</reference>
<dbReference type="GO" id="GO:0030430">
    <property type="term" value="C:host cell cytoplasm"/>
    <property type="evidence" value="ECO:0007669"/>
    <property type="project" value="UniProtKB-SubCell"/>
</dbReference>
<dbReference type="EMBL" id="MH155919">
    <property type="protein sequence ID" value="AYV61046.1"/>
    <property type="molecule type" value="Genomic_RNA"/>
</dbReference>
<proteinExistence type="predicted"/>
<evidence type="ECO:0000256" key="5">
    <source>
        <dbReference type="ARBA" id="ARBA00022844"/>
    </source>
</evidence>
<keyword evidence="5" id="KW-0946">Virion</keyword>
<sequence>MNEEDQLESDSGTPRAPYSLRSSRSGTPVEGEESLSQSGPAFVSKAAKTARKSTPKKHKQKGKRKSDSRSEENRSLDRVEEEMATNTTDPVDNPGDDEHGGDQTLADIIATAAAVTAAGKGPETSKKGGTKNAATNGKGPNADKSGEVPERLPTTSGGTTGGPSGGTGGTGGNGGGGGNSDDEDDEPTPAPAPGTDIKVLMEWACRMCRGGRVRLNDSDSARIMREFGKFQLSQADREAFISNVAYQGFDPIKTLHRALIIKETRGKSIDVFMRDIYHMCLIFLTRGTNLASMTKKMSVEGSRLVEGLIQDYNLKKGQAPQEDLTLSRVALTFYSATILAAHHSAQHLPIKPSYMSLISPGYPPALMTQAVAAAIPIDKSYSMSLIHAHCLYLIEFAKLINPRMKMQGDTVVLESCLPALRAALSKRNPESLADHLWLLEQVGLVHRPAPDQPEVVTDAVITAAQAFRSRHGAVYII</sequence>
<evidence type="ECO:0000313" key="12">
    <source>
        <dbReference type="EMBL" id="QGW51121.1"/>
    </source>
</evidence>
<keyword evidence="4" id="KW-0167">Capsid protein</keyword>
<evidence type="ECO:0000256" key="4">
    <source>
        <dbReference type="ARBA" id="ARBA00022561"/>
    </source>
</evidence>
<evidence type="ECO:0000256" key="7">
    <source>
        <dbReference type="ARBA" id="ARBA00023086"/>
    </source>
</evidence>
<dbReference type="GO" id="GO:0003723">
    <property type="term" value="F:RNA binding"/>
    <property type="evidence" value="ECO:0007669"/>
    <property type="project" value="UniProtKB-KW"/>
</dbReference>
<keyword evidence="8" id="KW-1035">Host cytoplasm</keyword>
<reference evidence="12" key="2">
    <citation type="journal article" date="2020" name="Viruses">
        <title>RNA Viruses of Amblyomma variegatum and Rhipicephalus microplus and Cattle Susceptibility in the French Antilles.</title>
        <authorList>
            <person name="Gondard M."/>
            <person name="Temmam S."/>
            <person name="Devillers E."/>
            <person name="Pinarello V."/>
            <person name="Bigot T."/>
            <person name="Chretien D."/>
            <person name="Aprelon R."/>
            <person name="Vayssier-Taussat M."/>
            <person name="Albina E."/>
            <person name="Eloit M."/>
            <person name="Moutailler S."/>
        </authorList>
    </citation>
    <scope>NUCLEOTIDE SEQUENCE</scope>
    <source>
        <strain evidence="12">GM</strain>
    </source>
</reference>
<feature type="compositionally biased region" description="Low complexity" evidence="10">
    <location>
        <begin position="106"/>
        <end position="118"/>
    </location>
</feature>
<keyword evidence="7 11" id="KW-0543">Viral nucleoprotein</keyword>
<feature type="compositionally biased region" description="Basic and acidic residues" evidence="10">
    <location>
        <begin position="65"/>
        <end position="78"/>
    </location>
</feature>